<dbReference type="GO" id="GO:0003677">
    <property type="term" value="F:DNA binding"/>
    <property type="evidence" value="ECO:0007669"/>
    <property type="project" value="UniProtKB-KW"/>
</dbReference>
<keyword evidence="8" id="KW-1133">Transmembrane helix</keyword>
<name>A0A383W8M9_TETOB</name>
<dbReference type="Pfam" id="PF04689">
    <property type="entry name" value="S1FA"/>
    <property type="match status" value="1"/>
</dbReference>
<keyword evidence="7" id="KW-0539">Nucleus</keyword>
<gene>
    <name evidence="9" type="ORF">BQ4739_LOCUS14246</name>
</gene>
<dbReference type="GO" id="GO:0005634">
    <property type="term" value="C:nucleus"/>
    <property type="evidence" value="ECO:0007669"/>
    <property type="project" value="UniProtKB-SubCell"/>
</dbReference>
<comment type="subcellular location">
    <subcellularLocation>
        <location evidence="2">Nucleus</location>
    </subcellularLocation>
</comment>
<evidence type="ECO:0000256" key="3">
    <source>
        <dbReference type="ARBA" id="ARBA00007382"/>
    </source>
</evidence>
<evidence type="ECO:0000256" key="5">
    <source>
        <dbReference type="ARBA" id="ARBA00023125"/>
    </source>
</evidence>
<protein>
    <submittedName>
        <fullName evidence="9">Uncharacterized protein</fullName>
    </submittedName>
</protein>
<evidence type="ECO:0000256" key="8">
    <source>
        <dbReference type="SAM" id="Phobius"/>
    </source>
</evidence>
<keyword evidence="6" id="KW-0804">Transcription</keyword>
<dbReference type="Proteomes" id="UP000256970">
    <property type="component" value="Unassembled WGS sequence"/>
</dbReference>
<evidence type="ECO:0000313" key="10">
    <source>
        <dbReference type="Proteomes" id="UP000256970"/>
    </source>
</evidence>
<evidence type="ECO:0000256" key="7">
    <source>
        <dbReference type="ARBA" id="ARBA00023242"/>
    </source>
</evidence>
<comment type="function">
    <text evidence="1">DNA-binding protein that specifically recognizes a negative element (S1F) within the RPS1 promoter.</text>
</comment>
<keyword evidence="8" id="KW-0472">Membrane</keyword>
<dbReference type="GO" id="GO:0006355">
    <property type="term" value="P:regulation of DNA-templated transcription"/>
    <property type="evidence" value="ECO:0007669"/>
    <property type="project" value="InterPro"/>
</dbReference>
<evidence type="ECO:0000256" key="4">
    <source>
        <dbReference type="ARBA" id="ARBA00023015"/>
    </source>
</evidence>
<evidence type="ECO:0000313" key="9">
    <source>
        <dbReference type="EMBL" id="SZX73988.1"/>
    </source>
</evidence>
<dbReference type="EMBL" id="FNXT01001203">
    <property type="protein sequence ID" value="SZX73988.1"/>
    <property type="molecule type" value="Genomic_DNA"/>
</dbReference>
<evidence type="ECO:0000256" key="2">
    <source>
        <dbReference type="ARBA" id="ARBA00004123"/>
    </source>
</evidence>
<keyword evidence="5" id="KW-0238">DNA-binding</keyword>
<organism evidence="9 10">
    <name type="scientific">Tetradesmus obliquus</name>
    <name type="common">Green alga</name>
    <name type="synonym">Acutodesmus obliquus</name>
    <dbReference type="NCBI Taxonomy" id="3088"/>
    <lineage>
        <taxon>Eukaryota</taxon>
        <taxon>Viridiplantae</taxon>
        <taxon>Chlorophyta</taxon>
        <taxon>core chlorophytes</taxon>
        <taxon>Chlorophyceae</taxon>
        <taxon>CS clade</taxon>
        <taxon>Sphaeropleales</taxon>
        <taxon>Scenedesmaceae</taxon>
        <taxon>Tetradesmus</taxon>
    </lineage>
</organism>
<dbReference type="AlphaFoldDB" id="A0A383W8M9"/>
<evidence type="ECO:0000256" key="6">
    <source>
        <dbReference type="ARBA" id="ARBA00023163"/>
    </source>
</evidence>
<keyword evidence="4" id="KW-0805">Transcription regulation</keyword>
<proteinExistence type="inferred from homology"/>
<comment type="similarity">
    <text evidence="3">Belongs to the S1FA transcription factor family.</text>
</comment>
<dbReference type="InterPro" id="IPR006779">
    <property type="entry name" value="S1FA_DNA-bd"/>
</dbReference>
<accession>A0A383W8M9</accession>
<keyword evidence="8" id="KW-0812">Transmembrane</keyword>
<feature type="transmembrane region" description="Helical" evidence="8">
    <location>
        <begin position="54"/>
        <end position="77"/>
    </location>
</feature>
<evidence type="ECO:0000256" key="1">
    <source>
        <dbReference type="ARBA" id="ARBA00002946"/>
    </source>
</evidence>
<keyword evidence="10" id="KW-1185">Reference proteome</keyword>
<reference evidence="9 10" key="1">
    <citation type="submission" date="2016-10" db="EMBL/GenBank/DDBJ databases">
        <authorList>
            <person name="Cai Z."/>
        </authorList>
    </citation>
    <scope>NUCLEOTIDE SEQUENCE [LARGE SCALE GENOMIC DNA]</scope>
</reference>
<sequence>MIAIDFSTSAGVVLRVSVAGAREQRNLHITGGSAGIMAEAIETQPQELGNPVPIILGVITFLVVAFVVVNYGLWYYAQQNAPAAVKPKKLGAKKAKRQSLKQGLQVLGD</sequence>